<protein>
    <recommendedName>
        <fullName evidence="7">SH2 domain-containing protein</fullName>
    </recommendedName>
</protein>
<dbReference type="InterPro" id="IPR006020">
    <property type="entry name" value="PTB/PI_dom"/>
</dbReference>
<proteinExistence type="inferred from homology"/>
<dbReference type="InterPro" id="IPR036860">
    <property type="entry name" value="SH2_dom_sf"/>
</dbReference>
<dbReference type="InterPro" id="IPR051484">
    <property type="entry name" value="Tensin_PTEN_phosphatase"/>
</dbReference>
<feature type="region of interest" description="Disordered" evidence="6">
    <location>
        <begin position="1"/>
        <end position="191"/>
    </location>
</feature>
<accession>A0A9D4DNT6</accession>
<feature type="domain" description="SH2" evidence="7">
    <location>
        <begin position="224"/>
        <end position="332"/>
    </location>
</feature>
<reference evidence="8" key="1">
    <citation type="journal article" date="2019" name="bioRxiv">
        <title>The Genome of the Zebra Mussel, Dreissena polymorpha: A Resource for Invasive Species Research.</title>
        <authorList>
            <person name="McCartney M.A."/>
            <person name="Auch B."/>
            <person name="Kono T."/>
            <person name="Mallez S."/>
            <person name="Zhang Y."/>
            <person name="Obille A."/>
            <person name="Becker A."/>
            <person name="Abrahante J.E."/>
            <person name="Garbe J."/>
            <person name="Badalamenti J.P."/>
            <person name="Herman A."/>
            <person name="Mangelson H."/>
            <person name="Liachko I."/>
            <person name="Sullivan S."/>
            <person name="Sone E.D."/>
            <person name="Koren S."/>
            <person name="Silverstein K.A.T."/>
            <person name="Beckman K.B."/>
            <person name="Gohl D.M."/>
        </authorList>
    </citation>
    <scope>NUCLEOTIDE SEQUENCE</scope>
    <source>
        <strain evidence="8">Duluth1</strain>
        <tissue evidence="8">Whole animal</tissue>
    </source>
</reference>
<dbReference type="SMART" id="SM00462">
    <property type="entry name" value="PTB"/>
    <property type="match status" value="1"/>
</dbReference>
<dbReference type="CDD" id="cd09927">
    <property type="entry name" value="SH2_Tensin_like"/>
    <property type="match status" value="1"/>
</dbReference>
<dbReference type="InterPro" id="IPR011993">
    <property type="entry name" value="PH-like_dom_sf"/>
</dbReference>
<evidence type="ECO:0000256" key="2">
    <source>
        <dbReference type="ARBA" id="ARBA00022801"/>
    </source>
</evidence>
<gene>
    <name evidence="8" type="ORF">DPMN_187075</name>
</gene>
<evidence type="ECO:0000259" key="7">
    <source>
        <dbReference type="PROSITE" id="PS50001"/>
    </source>
</evidence>
<evidence type="ECO:0000256" key="3">
    <source>
        <dbReference type="ARBA" id="ARBA00022912"/>
    </source>
</evidence>
<reference evidence="8" key="2">
    <citation type="submission" date="2020-11" db="EMBL/GenBank/DDBJ databases">
        <authorList>
            <person name="McCartney M.A."/>
            <person name="Auch B."/>
            <person name="Kono T."/>
            <person name="Mallez S."/>
            <person name="Becker A."/>
            <person name="Gohl D.M."/>
            <person name="Silverstein K.A.T."/>
            <person name="Koren S."/>
            <person name="Bechman K.B."/>
            <person name="Herman A."/>
            <person name="Abrahante J.E."/>
            <person name="Garbe J."/>
        </authorList>
    </citation>
    <scope>NUCLEOTIDE SEQUENCE</scope>
    <source>
        <strain evidence="8">Duluth1</strain>
        <tissue evidence="8">Whole animal</tissue>
    </source>
</reference>
<evidence type="ECO:0000313" key="8">
    <source>
        <dbReference type="EMBL" id="KAH3752458.1"/>
    </source>
</evidence>
<dbReference type="InterPro" id="IPR033929">
    <property type="entry name" value="Tensin_PTB"/>
</dbReference>
<dbReference type="Pfam" id="PF08416">
    <property type="entry name" value="PTB"/>
    <property type="match status" value="1"/>
</dbReference>
<dbReference type="SUPFAM" id="SSF55550">
    <property type="entry name" value="SH2 domain"/>
    <property type="match status" value="1"/>
</dbReference>
<feature type="compositionally biased region" description="Polar residues" evidence="6">
    <location>
        <begin position="1"/>
        <end position="14"/>
    </location>
</feature>
<feature type="compositionally biased region" description="Low complexity" evidence="6">
    <location>
        <begin position="39"/>
        <end position="62"/>
    </location>
</feature>
<evidence type="ECO:0000256" key="6">
    <source>
        <dbReference type="SAM" id="MobiDB-lite"/>
    </source>
</evidence>
<organism evidence="8 9">
    <name type="scientific">Dreissena polymorpha</name>
    <name type="common">Zebra mussel</name>
    <name type="synonym">Mytilus polymorpha</name>
    <dbReference type="NCBI Taxonomy" id="45954"/>
    <lineage>
        <taxon>Eukaryota</taxon>
        <taxon>Metazoa</taxon>
        <taxon>Spiralia</taxon>
        <taxon>Lophotrochozoa</taxon>
        <taxon>Mollusca</taxon>
        <taxon>Bivalvia</taxon>
        <taxon>Autobranchia</taxon>
        <taxon>Heteroconchia</taxon>
        <taxon>Euheterodonta</taxon>
        <taxon>Imparidentia</taxon>
        <taxon>Neoheterodontei</taxon>
        <taxon>Myida</taxon>
        <taxon>Dreissenoidea</taxon>
        <taxon>Dreissenidae</taxon>
        <taxon>Dreissena</taxon>
    </lineage>
</organism>
<sequence>MRSVNDPTYASINDTDVRDVKGGSHVISPTGTLQSDRMQYQTQQYQQNQQYQTGNQQYQTGTLPHNSQQIITPGYQTGTLPLQPSFNQQQQYQQQQRQQISSSSYQTQQYSTSSNSHNSHQAHDGSLHVDTNPRMLMTQSARSPLESSPGSPPSPGNLNTLRQQLHTAHTMSSSAVSPGPHSATGQSSPSVYFGLSRRGSLTSLADSEATHTTPRFVKDTSKFWYKPNITREEAIMMLKDKAPGTFVVRDSNSFPGAFGLALKVATLPPNVQTKPTSDPMADLVRHFLIEPTSKGVRLRGCSNEPVFGSLASLVYQHSITPLALPCKLVLPEHGESQSSMSTIRRADMLSKDPSHIVADVSPTTEMPSSASQLLAQGAACNVIYLNSVDTESLTGPQAIQKAVKMTFDMAPQQTTQVHFKVSNQGITLTDNQRKLFFRRHYPVAAVTYCGIDPEDRMWKRETDVPGVIADARVFGFVARKQGSVSDNSCHLFCELDPTQPASAIVNFVTKVMIGQGKIKS</sequence>
<evidence type="ECO:0000313" key="9">
    <source>
        <dbReference type="Proteomes" id="UP000828390"/>
    </source>
</evidence>
<comment type="similarity">
    <text evidence="1">Belongs to the PTEN phosphatase protein family.</text>
</comment>
<dbReference type="Pfam" id="PF00017">
    <property type="entry name" value="SH2"/>
    <property type="match status" value="1"/>
</dbReference>
<dbReference type="InterPro" id="IPR035012">
    <property type="entry name" value="Tensin-like_SH2"/>
</dbReference>
<dbReference type="InterPro" id="IPR000980">
    <property type="entry name" value="SH2"/>
</dbReference>
<dbReference type="GO" id="GO:0005925">
    <property type="term" value="C:focal adhesion"/>
    <property type="evidence" value="ECO:0007669"/>
    <property type="project" value="TreeGrafter"/>
</dbReference>
<dbReference type="PANTHER" id="PTHR45734:SF10">
    <property type="entry name" value="BLISTERY, ISOFORM A"/>
    <property type="match status" value="1"/>
</dbReference>
<evidence type="ECO:0000256" key="5">
    <source>
        <dbReference type="PROSITE-ProRule" id="PRU00191"/>
    </source>
</evidence>
<dbReference type="Gene3D" id="3.30.505.10">
    <property type="entry name" value="SH2 domain"/>
    <property type="match status" value="1"/>
</dbReference>
<dbReference type="PROSITE" id="PS50001">
    <property type="entry name" value="SH2"/>
    <property type="match status" value="1"/>
</dbReference>
<dbReference type="CDD" id="cd01213">
    <property type="entry name" value="PTB_tensin"/>
    <property type="match status" value="1"/>
</dbReference>
<dbReference type="SMART" id="SM00252">
    <property type="entry name" value="SH2"/>
    <property type="match status" value="1"/>
</dbReference>
<keyword evidence="2" id="KW-0378">Hydrolase</keyword>
<dbReference type="PRINTS" id="PR00401">
    <property type="entry name" value="SH2DOMAIN"/>
</dbReference>
<dbReference type="AlphaFoldDB" id="A0A9D4DNT6"/>
<keyword evidence="4 5" id="KW-0727">SH2 domain</keyword>
<name>A0A9D4DNT6_DREPO</name>
<feature type="compositionally biased region" description="Low complexity" evidence="6">
    <location>
        <begin position="83"/>
        <end position="119"/>
    </location>
</feature>
<dbReference type="EMBL" id="JAIWYP010000010">
    <property type="protein sequence ID" value="KAH3752458.1"/>
    <property type="molecule type" value="Genomic_DNA"/>
</dbReference>
<dbReference type="GO" id="GO:0004721">
    <property type="term" value="F:phosphoprotein phosphatase activity"/>
    <property type="evidence" value="ECO:0007669"/>
    <property type="project" value="UniProtKB-KW"/>
</dbReference>
<evidence type="ECO:0000256" key="1">
    <source>
        <dbReference type="ARBA" id="ARBA00007881"/>
    </source>
</evidence>
<keyword evidence="9" id="KW-1185">Reference proteome</keyword>
<dbReference type="InterPro" id="IPR013625">
    <property type="entry name" value="PTB"/>
</dbReference>
<feature type="compositionally biased region" description="Polar residues" evidence="6">
    <location>
        <begin position="160"/>
        <end position="176"/>
    </location>
</feature>
<evidence type="ECO:0000256" key="4">
    <source>
        <dbReference type="ARBA" id="ARBA00022999"/>
    </source>
</evidence>
<dbReference type="Proteomes" id="UP000828390">
    <property type="component" value="Unassembled WGS sequence"/>
</dbReference>
<feature type="compositionally biased region" description="Polar residues" evidence="6">
    <location>
        <begin position="27"/>
        <end position="38"/>
    </location>
</feature>
<dbReference type="PANTHER" id="PTHR45734">
    <property type="entry name" value="TENSIN"/>
    <property type="match status" value="1"/>
</dbReference>
<dbReference type="SUPFAM" id="SSF50729">
    <property type="entry name" value="PH domain-like"/>
    <property type="match status" value="1"/>
</dbReference>
<feature type="compositionally biased region" description="Polar residues" evidence="6">
    <location>
        <begin position="63"/>
        <end position="82"/>
    </location>
</feature>
<keyword evidence="3" id="KW-0904">Protein phosphatase</keyword>
<dbReference type="Gene3D" id="2.30.29.30">
    <property type="entry name" value="Pleckstrin-homology domain (PH domain)/Phosphotyrosine-binding domain (PTB)"/>
    <property type="match status" value="1"/>
</dbReference>
<comment type="caution">
    <text evidence="8">The sequence shown here is derived from an EMBL/GenBank/DDBJ whole genome shotgun (WGS) entry which is preliminary data.</text>
</comment>